<feature type="site" description="Transition state stabilizer" evidence="5">
    <location>
        <position position="185"/>
    </location>
</feature>
<sequence length="414" mass="43883">MGVLQQAGKILVLNAGSSSLKFKLFSLAPGLVAGVGGMIDRIGDTVNSNLVAKGNGNKWTEKVPIKDHVAAMECIMGFLSDKESSSIHKEVQAVGHRIVHGLDIHQAALLDDNVIQKLHQAATLAPLHNPPGLQGLAAAMKVFQGVPQVGVFDTAFHQSMPPKAFMYGIPYDYYTQHKIRRYGFHGTSHKYLVETAASMLGKRPQQTNAITCHLGNGSSITAVKNGLSVDTTMGLTPLEGLVMGTRSGDMDPAVPLHLMSTLGLSAKEMDTILNKKSGLLGVCGHNDLRAIIDNKAAGDERAALALDMFVYRVRKYIGAYAAALSGRVDALVFSAGIGENSSIIRGLICEDMQAMGVSINDAKNKATVGGAQGDISAPDSRMRVLVVPTDEELSIAQQTLDMVSKVKSKVAVAA</sequence>
<comment type="similarity">
    <text evidence="5">Belongs to the acetokinase family.</text>
</comment>
<feature type="binding site" evidence="5">
    <location>
        <position position="97"/>
    </location>
    <ligand>
        <name>substrate</name>
    </ligand>
</feature>
<dbReference type="PROSITE" id="PS01076">
    <property type="entry name" value="ACETATE_KINASE_2"/>
    <property type="match status" value="1"/>
</dbReference>
<evidence type="ECO:0000313" key="7">
    <source>
        <dbReference type="Proteomes" id="UP000256970"/>
    </source>
</evidence>
<feature type="binding site" evidence="5">
    <location>
        <position position="391"/>
    </location>
    <ligand>
        <name>Mg(2+)</name>
        <dbReference type="ChEBI" id="CHEBI:18420"/>
    </ligand>
</feature>
<dbReference type="GO" id="GO:0006085">
    <property type="term" value="P:acetyl-CoA biosynthetic process"/>
    <property type="evidence" value="ECO:0007669"/>
    <property type="project" value="UniProtKB-UniRule"/>
</dbReference>
<protein>
    <recommendedName>
        <fullName evidence="5">Probable acetate kinase</fullName>
        <ecNumber evidence="5">2.7.2.1</ecNumber>
    </recommendedName>
    <alternativeName>
        <fullName evidence="5">Acetokinase</fullName>
    </alternativeName>
</protein>
<dbReference type="GO" id="GO:0000287">
    <property type="term" value="F:magnesium ion binding"/>
    <property type="evidence" value="ECO:0007669"/>
    <property type="project" value="UniProtKB-UniRule"/>
</dbReference>
<reference evidence="6 7" key="1">
    <citation type="submission" date="2016-10" db="EMBL/GenBank/DDBJ databases">
        <authorList>
            <person name="Cai Z."/>
        </authorList>
    </citation>
    <scope>NUCLEOTIDE SEQUENCE [LARGE SCALE GENOMIC DNA]</scope>
</reference>
<dbReference type="PANTHER" id="PTHR21060">
    <property type="entry name" value="ACETATE KINASE"/>
    <property type="match status" value="1"/>
</dbReference>
<keyword evidence="7" id="KW-1185">Reference proteome</keyword>
<evidence type="ECO:0000313" key="6">
    <source>
        <dbReference type="EMBL" id="SZX67182.1"/>
    </source>
</evidence>
<organism evidence="6 7">
    <name type="scientific">Tetradesmus obliquus</name>
    <name type="common">Green alga</name>
    <name type="synonym">Acutodesmus obliquus</name>
    <dbReference type="NCBI Taxonomy" id="3088"/>
    <lineage>
        <taxon>Eukaryota</taxon>
        <taxon>Viridiplantae</taxon>
        <taxon>Chlorophyta</taxon>
        <taxon>core chlorophytes</taxon>
        <taxon>Chlorophyceae</taxon>
        <taxon>CS clade</taxon>
        <taxon>Sphaeropleales</taxon>
        <taxon>Scenedesmaceae</taxon>
        <taxon>Tetradesmus</taxon>
    </lineage>
</organism>
<dbReference type="UniPathway" id="UPA00340">
    <property type="reaction ID" value="UER00458"/>
</dbReference>
<dbReference type="EC" id="2.7.2.1" evidence="5"/>
<feature type="binding site" evidence="5">
    <location>
        <position position="21"/>
    </location>
    <ligand>
        <name>ATP</name>
        <dbReference type="ChEBI" id="CHEBI:30616"/>
    </ligand>
</feature>
<comment type="catalytic activity">
    <reaction evidence="5">
        <text>acetate + ATP = acetyl phosphate + ADP</text>
        <dbReference type="Rhea" id="RHEA:11352"/>
        <dbReference type="ChEBI" id="CHEBI:22191"/>
        <dbReference type="ChEBI" id="CHEBI:30089"/>
        <dbReference type="ChEBI" id="CHEBI:30616"/>
        <dbReference type="ChEBI" id="CHEBI:456216"/>
        <dbReference type="EC" id="2.7.2.1"/>
    </reaction>
</comment>
<evidence type="ECO:0000256" key="5">
    <source>
        <dbReference type="HAMAP-Rule" id="MF_03131"/>
    </source>
</evidence>
<evidence type="ECO:0000256" key="3">
    <source>
        <dbReference type="ARBA" id="ARBA00022777"/>
    </source>
</evidence>
<dbReference type="Pfam" id="PF00871">
    <property type="entry name" value="Acetate_kinase"/>
    <property type="match status" value="1"/>
</dbReference>
<dbReference type="InterPro" id="IPR043129">
    <property type="entry name" value="ATPase_NBD"/>
</dbReference>
<evidence type="ECO:0000256" key="2">
    <source>
        <dbReference type="ARBA" id="ARBA00022741"/>
    </source>
</evidence>
<gene>
    <name evidence="6" type="ORF">BQ4739_LOCUS7603</name>
</gene>
<evidence type="ECO:0000256" key="1">
    <source>
        <dbReference type="ARBA" id="ARBA00022679"/>
    </source>
</evidence>
<dbReference type="GO" id="GO:0006083">
    <property type="term" value="P:acetate metabolic process"/>
    <property type="evidence" value="ECO:0007669"/>
    <property type="project" value="TreeGrafter"/>
</dbReference>
<feature type="site" description="Transition state stabilizer" evidence="5">
    <location>
        <position position="246"/>
    </location>
</feature>
<feature type="binding site" evidence="5">
    <location>
        <position position="14"/>
    </location>
    <ligand>
        <name>Mg(2+)</name>
        <dbReference type="ChEBI" id="CHEBI:18420"/>
    </ligand>
</feature>
<dbReference type="PIRSF" id="PIRSF000722">
    <property type="entry name" value="Acetate_prop_kin"/>
    <property type="match status" value="1"/>
</dbReference>
<keyword evidence="4 5" id="KW-0067">ATP-binding</keyword>
<accession>A0A383VQY2</accession>
<dbReference type="GO" id="GO:0008776">
    <property type="term" value="F:acetate kinase activity"/>
    <property type="evidence" value="ECO:0007669"/>
    <property type="project" value="UniProtKB-UniRule"/>
</dbReference>
<dbReference type="InterPro" id="IPR023865">
    <property type="entry name" value="Aliphatic_acid_kinase_CS"/>
</dbReference>
<comment type="cofactor">
    <cofactor evidence="5">
        <name>Mg(2+)</name>
        <dbReference type="ChEBI" id="CHEBI:18420"/>
    </cofactor>
</comment>
<keyword evidence="5" id="KW-0479">Metal-binding</keyword>
<feature type="binding site" evidence="5">
    <location>
        <begin position="287"/>
        <end position="289"/>
    </location>
    <ligand>
        <name>ATP</name>
        <dbReference type="ChEBI" id="CHEBI:30616"/>
    </ligand>
</feature>
<proteinExistence type="inferred from homology"/>
<dbReference type="PANTHER" id="PTHR21060:SF15">
    <property type="entry name" value="ACETATE KINASE-RELATED"/>
    <property type="match status" value="1"/>
</dbReference>
<dbReference type="NCBIfam" id="TIGR00016">
    <property type="entry name" value="ackA"/>
    <property type="match status" value="1"/>
</dbReference>
<keyword evidence="2 5" id="KW-0547">Nucleotide-binding</keyword>
<dbReference type="AlphaFoldDB" id="A0A383VQY2"/>
<dbReference type="EMBL" id="FNXT01000775">
    <property type="protein sequence ID" value="SZX67182.1"/>
    <property type="molecule type" value="Genomic_DNA"/>
</dbReference>
<feature type="active site" description="Proton donor/acceptor" evidence="5">
    <location>
        <position position="153"/>
    </location>
</feature>
<keyword evidence="1 5" id="KW-0808">Transferase</keyword>
<dbReference type="GO" id="GO:0005524">
    <property type="term" value="F:ATP binding"/>
    <property type="evidence" value="ECO:0007669"/>
    <property type="project" value="UniProtKB-KW"/>
</dbReference>
<feature type="binding site" evidence="5">
    <location>
        <begin position="213"/>
        <end position="217"/>
    </location>
    <ligand>
        <name>ATP</name>
        <dbReference type="ChEBI" id="CHEBI:30616"/>
    </ligand>
</feature>
<evidence type="ECO:0000256" key="4">
    <source>
        <dbReference type="ARBA" id="ARBA00022840"/>
    </source>
</evidence>
<keyword evidence="5" id="KW-0460">Magnesium</keyword>
<keyword evidence="3 5" id="KW-0418">Kinase</keyword>
<comment type="pathway">
    <text evidence="5">Metabolic intermediate biosynthesis; acetyl-CoA biosynthesis; acetyl-CoA from acetate: step 1/2.</text>
</comment>
<name>A0A383VQY2_TETOB</name>
<feature type="binding site" evidence="5">
    <location>
        <begin position="336"/>
        <end position="340"/>
    </location>
    <ligand>
        <name>ATP</name>
        <dbReference type="ChEBI" id="CHEBI:30616"/>
    </ligand>
</feature>
<dbReference type="SUPFAM" id="SSF53067">
    <property type="entry name" value="Actin-like ATPase domain"/>
    <property type="match status" value="2"/>
</dbReference>
<dbReference type="InterPro" id="IPR004372">
    <property type="entry name" value="Ac/propionate_kinase"/>
</dbReference>
<dbReference type="HAMAP" id="MF_00020">
    <property type="entry name" value="Acetate_kinase"/>
    <property type="match status" value="1"/>
</dbReference>
<dbReference type="STRING" id="3088.A0A383VQY2"/>
<dbReference type="InterPro" id="IPR000890">
    <property type="entry name" value="Aliphatic_acid_kin_short-chain"/>
</dbReference>
<dbReference type="Proteomes" id="UP000256970">
    <property type="component" value="Unassembled WGS sequence"/>
</dbReference>
<dbReference type="Gene3D" id="3.30.420.40">
    <property type="match status" value="2"/>
</dbReference>
<dbReference type="PROSITE" id="PS01075">
    <property type="entry name" value="ACETATE_KINASE_1"/>
    <property type="match status" value="1"/>
</dbReference>
<dbReference type="CDD" id="cd24010">
    <property type="entry name" value="ASKHA_NBD_AcK_PK"/>
    <property type="match status" value="1"/>
</dbReference>
<dbReference type="PRINTS" id="PR00471">
    <property type="entry name" value="ACETATEKNASE"/>
</dbReference>